<dbReference type="SUPFAM" id="SSF54637">
    <property type="entry name" value="Thioesterase/thiol ester dehydrase-isomerase"/>
    <property type="match status" value="1"/>
</dbReference>
<evidence type="ECO:0000256" key="3">
    <source>
        <dbReference type="ARBA" id="ARBA00022832"/>
    </source>
</evidence>
<dbReference type="InterPro" id="IPR006683">
    <property type="entry name" value="Thioestr_dom"/>
</dbReference>
<evidence type="ECO:0000259" key="9">
    <source>
        <dbReference type="Pfam" id="PF03061"/>
    </source>
</evidence>
<evidence type="ECO:0000256" key="5">
    <source>
        <dbReference type="ARBA" id="ARBA00023098"/>
    </source>
</evidence>
<evidence type="ECO:0000256" key="7">
    <source>
        <dbReference type="ARBA" id="ARBA00023160"/>
    </source>
</evidence>
<accession>A0A6V7RN83</accession>
<dbReference type="AlphaFoldDB" id="A0A6V7RN83"/>
<dbReference type="GO" id="GO:0045717">
    <property type="term" value="P:negative regulation of fatty acid biosynthetic process"/>
    <property type="evidence" value="ECO:0007669"/>
    <property type="project" value="InterPro"/>
</dbReference>
<dbReference type="Gene3D" id="3.10.129.10">
    <property type="entry name" value="Hotdog Thioesterase"/>
    <property type="match status" value="1"/>
</dbReference>
<evidence type="ECO:0000256" key="4">
    <source>
        <dbReference type="ARBA" id="ARBA00023015"/>
    </source>
</evidence>
<keyword evidence="3" id="KW-0276">Fatty acid metabolism</keyword>
<keyword evidence="4" id="KW-0805">Transcription regulation</keyword>
<protein>
    <submittedName>
        <fullName evidence="10">Transcription factor FapR</fullName>
    </submittedName>
</protein>
<keyword evidence="11" id="KW-1185">Reference proteome</keyword>
<gene>
    <name evidence="10" type="primary">fapR</name>
    <name evidence="10" type="ORF">JEODO184_01612</name>
</gene>
<comment type="caution">
    <text evidence="10">The sequence shown here is derived from an EMBL/GenBank/DDBJ whole genome shotgun (WGS) entry which is preliminary data.</text>
</comment>
<keyword evidence="7" id="KW-0275">Fatty acid biosynthesis</keyword>
<dbReference type="Gene3D" id="1.10.10.10">
    <property type="entry name" value="Winged helix-like DNA-binding domain superfamily/Winged helix DNA-binding domain"/>
    <property type="match status" value="1"/>
</dbReference>
<evidence type="ECO:0000256" key="8">
    <source>
        <dbReference type="ARBA" id="ARBA00023163"/>
    </source>
</evidence>
<dbReference type="InterPro" id="IPR017275">
    <property type="entry name" value="Transcription_factor_FapR"/>
</dbReference>
<dbReference type="PIRSF" id="PIRSF037733">
    <property type="entry name" value="Transcription_factor_FapR"/>
    <property type="match status" value="1"/>
</dbReference>
<reference evidence="10 11" key="1">
    <citation type="submission" date="2020-07" db="EMBL/GenBank/DDBJ databases">
        <authorList>
            <person name="Criscuolo A."/>
        </authorList>
    </citation>
    <scope>NUCLEOTIDE SEQUENCE [LARGE SCALE GENOMIC DNA]</scope>
    <source>
        <strain evidence="10">CIP111649</strain>
    </source>
</reference>
<evidence type="ECO:0000313" key="11">
    <source>
        <dbReference type="Proteomes" id="UP000589351"/>
    </source>
</evidence>
<dbReference type="Pfam" id="PF03061">
    <property type="entry name" value="4HBT"/>
    <property type="match status" value="1"/>
</dbReference>
<keyword evidence="6" id="KW-0238">DNA-binding</keyword>
<feature type="domain" description="Thioesterase" evidence="9">
    <location>
        <begin position="104"/>
        <end position="165"/>
    </location>
</feature>
<dbReference type="CDD" id="cd03440">
    <property type="entry name" value="hot_dog"/>
    <property type="match status" value="1"/>
</dbReference>
<evidence type="ECO:0000256" key="6">
    <source>
        <dbReference type="ARBA" id="ARBA00023125"/>
    </source>
</evidence>
<dbReference type="InterPro" id="IPR036388">
    <property type="entry name" value="WH-like_DNA-bd_sf"/>
</dbReference>
<evidence type="ECO:0000256" key="1">
    <source>
        <dbReference type="ARBA" id="ARBA00022491"/>
    </source>
</evidence>
<dbReference type="InterPro" id="IPR029069">
    <property type="entry name" value="HotDog_dom_sf"/>
</dbReference>
<dbReference type="GO" id="GO:0006633">
    <property type="term" value="P:fatty acid biosynthetic process"/>
    <property type="evidence" value="ECO:0007669"/>
    <property type="project" value="UniProtKB-KW"/>
</dbReference>
<proteinExistence type="predicted"/>
<evidence type="ECO:0000256" key="2">
    <source>
        <dbReference type="ARBA" id="ARBA00022516"/>
    </source>
</evidence>
<keyword evidence="2" id="KW-0444">Lipid biosynthesis</keyword>
<dbReference type="NCBIfam" id="NF003359">
    <property type="entry name" value="PRK04424.1"/>
    <property type="match status" value="1"/>
</dbReference>
<evidence type="ECO:0000313" key="10">
    <source>
        <dbReference type="EMBL" id="CAD2079193.1"/>
    </source>
</evidence>
<dbReference type="Proteomes" id="UP000589351">
    <property type="component" value="Unassembled WGS sequence"/>
</dbReference>
<organism evidence="10 11">
    <name type="scientific">Jeotgalicoccus meleagridis</name>
    <dbReference type="NCBI Taxonomy" id="2759181"/>
    <lineage>
        <taxon>Bacteria</taxon>
        <taxon>Bacillati</taxon>
        <taxon>Bacillota</taxon>
        <taxon>Bacilli</taxon>
        <taxon>Bacillales</taxon>
        <taxon>Staphylococcaceae</taxon>
        <taxon>Jeotgalicoccus</taxon>
    </lineage>
</organism>
<keyword evidence="5" id="KW-0443">Lipid metabolism</keyword>
<keyword evidence="8" id="KW-0804">Transcription</keyword>
<dbReference type="GO" id="GO:0003677">
    <property type="term" value="F:DNA binding"/>
    <property type="evidence" value="ECO:0007669"/>
    <property type="project" value="UniProtKB-KW"/>
</dbReference>
<dbReference type="EMBL" id="CAJEWD010000008">
    <property type="protein sequence ID" value="CAD2079193.1"/>
    <property type="molecule type" value="Genomic_DNA"/>
</dbReference>
<dbReference type="GO" id="GO:0045892">
    <property type="term" value="P:negative regulation of DNA-templated transcription"/>
    <property type="evidence" value="ECO:0007669"/>
    <property type="project" value="InterPro"/>
</dbReference>
<name>A0A6V7RN83_9STAP</name>
<sequence>MVKLKKFQRQEELQTHLQEDPFLTDEQLATTFGVSIQTIRLDRLELNIPELRTRIQNVAREGADKIRSLSVQEVVGEIIDIELNNNALSLFIIEREHVFEKNEIARGHFLFAQANSLCVALIDEPLALTTHAEVDFKRPAKLGDKVVAKARVKSMDDNKASIEVESKISNKTIFTGKFEMYYKDEGELNG</sequence>
<dbReference type="RefSeq" id="WP_185126082.1">
    <property type="nucleotide sequence ID" value="NZ_CAJEWD010000008.1"/>
</dbReference>
<keyword evidence="1" id="KW-0678">Repressor</keyword>
<dbReference type="GO" id="GO:0003700">
    <property type="term" value="F:DNA-binding transcription factor activity"/>
    <property type="evidence" value="ECO:0007669"/>
    <property type="project" value="InterPro"/>
</dbReference>